<sequence length="149" mass="16183">MTGAYGRVRGFSGATDVHGIVTISAAGEKIIAEFTSVFRGLCWISASQALKPFSSSYCRQFRYLVSLAPGPSPQPDLSSRKRDSSAWGSETNDIPASWGGVDSKHGPSSDDLRQSSSSSTQTRVRIAYDLSDKVQSNFRILRVKENCMP</sequence>
<gene>
    <name evidence="2" type="ORF">NA56DRAFT_745748</name>
</gene>
<accession>A0A2J6QFU9</accession>
<feature type="compositionally biased region" description="Basic and acidic residues" evidence="1">
    <location>
        <begin position="102"/>
        <end position="113"/>
    </location>
</feature>
<evidence type="ECO:0000313" key="3">
    <source>
        <dbReference type="Proteomes" id="UP000235672"/>
    </source>
</evidence>
<evidence type="ECO:0000313" key="2">
    <source>
        <dbReference type="EMBL" id="PMD25147.1"/>
    </source>
</evidence>
<reference evidence="2 3" key="1">
    <citation type="submission" date="2016-05" db="EMBL/GenBank/DDBJ databases">
        <title>A degradative enzymes factory behind the ericoid mycorrhizal symbiosis.</title>
        <authorList>
            <consortium name="DOE Joint Genome Institute"/>
            <person name="Martino E."/>
            <person name="Morin E."/>
            <person name="Grelet G."/>
            <person name="Kuo A."/>
            <person name="Kohler A."/>
            <person name="Daghino S."/>
            <person name="Barry K."/>
            <person name="Choi C."/>
            <person name="Cichocki N."/>
            <person name="Clum A."/>
            <person name="Copeland A."/>
            <person name="Hainaut M."/>
            <person name="Haridas S."/>
            <person name="Labutti K."/>
            <person name="Lindquist E."/>
            <person name="Lipzen A."/>
            <person name="Khouja H.-R."/>
            <person name="Murat C."/>
            <person name="Ohm R."/>
            <person name="Olson A."/>
            <person name="Spatafora J."/>
            <person name="Veneault-Fourrey C."/>
            <person name="Henrissat B."/>
            <person name="Grigoriev I."/>
            <person name="Martin F."/>
            <person name="Perotto S."/>
        </authorList>
    </citation>
    <scope>NUCLEOTIDE SEQUENCE [LARGE SCALE GENOMIC DNA]</scope>
    <source>
        <strain evidence="2 3">UAMH 7357</strain>
    </source>
</reference>
<protein>
    <submittedName>
        <fullName evidence="2">Uncharacterized protein</fullName>
    </submittedName>
</protein>
<dbReference type="Proteomes" id="UP000235672">
    <property type="component" value="Unassembled WGS sequence"/>
</dbReference>
<evidence type="ECO:0000256" key="1">
    <source>
        <dbReference type="SAM" id="MobiDB-lite"/>
    </source>
</evidence>
<dbReference type="EMBL" id="KZ613471">
    <property type="protein sequence ID" value="PMD25147.1"/>
    <property type="molecule type" value="Genomic_DNA"/>
</dbReference>
<dbReference type="AlphaFoldDB" id="A0A2J6QFU9"/>
<feature type="region of interest" description="Disordered" evidence="1">
    <location>
        <begin position="68"/>
        <end position="124"/>
    </location>
</feature>
<feature type="compositionally biased region" description="Low complexity" evidence="1">
    <location>
        <begin position="114"/>
        <end position="123"/>
    </location>
</feature>
<organism evidence="2 3">
    <name type="scientific">Hyaloscypha hepaticicola</name>
    <dbReference type="NCBI Taxonomy" id="2082293"/>
    <lineage>
        <taxon>Eukaryota</taxon>
        <taxon>Fungi</taxon>
        <taxon>Dikarya</taxon>
        <taxon>Ascomycota</taxon>
        <taxon>Pezizomycotina</taxon>
        <taxon>Leotiomycetes</taxon>
        <taxon>Helotiales</taxon>
        <taxon>Hyaloscyphaceae</taxon>
        <taxon>Hyaloscypha</taxon>
    </lineage>
</organism>
<proteinExistence type="predicted"/>
<name>A0A2J6QFU9_9HELO</name>
<keyword evidence="3" id="KW-1185">Reference proteome</keyword>